<sequence>MHPNSRTLLDCYALPYVQSSSEIGSVGQSKQRPFQKKASSDVLRCKSSQGEGIPSGSGCRHRIATSADARSSNTGFPGRQATNVLHGSAQAQSSTTFSPGQPGRTLQEYWCSPACDYALVEAQEVELIENGLFRCRLGRVPLPSNVFPPELELTIQVEKTGETDVFATLQVVDCRLVGEPRFVEAISVNGSVFLRGFQSPSAPFWRMEATAEVDVTVDWLWGASFAPPNTQHMFSTALKTCVQFAVEDLLMRVKEDYAWWSGASSTTSSSRAWLVPRLRHRWGSRASSSQRLLAYAALQEDRLPHTSAPRHAQGEQGAECRSTSTATVHSSEQAVRDTSSEGCCDPIASSCKKSSAEGDSDEEKAEEVVAVTEGAQVNAGAITRSDREGGVQMDAEEDLGHQWREESINAAEDGGKSTEVAAAEGSSSGLENSHGERGACEAAEGRRRLKAAMQAAQASLVGSEVSQSEPPAESSLQVPAETAPIHSAMVAAYESKAGATSDESAWTAVKRTDLSISEDKGSAMREEAAPATAEEEEVNKEVEVAPSPAGDQEAVDITAADSPGSTEETVSGCHETKEAELAVKRTGRKRNREMLPEEAHLSAKQDAPQGDTGDAARGGRVRDGTLPEANLEGEKEAAFNIAIPADGERDRVEERLDGDGERGVKHPEELRGGAEESADGGAEESAERGVKHPEELRGGAEESAESGAQVPDPLHLGTADAGEPMPDATGSFERNEQAGALLNVEAKLRQDHVPANTRSAGLNPNAREGAEAGRQTPPCQVANPAEAQLEEAAECEAHDGEGDLGQSPFSAPGGSRVPVFDDPRTGSDCGDTLSPMGERSEGGEEPSERNLEKEVNMDAEKALGLEEAQCTKEEARVQRALERVWDQHLQHLSHGEELRLQSSTTYHKEDKFLVLSNGRIQSLPPFIFDQKLVRRYEASQRSWRRRGGQQQEILDLLTALGNRIGRIIR</sequence>
<feature type="compositionally biased region" description="Basic and acidic residues" evidence="1">
    <location>
        <begin position="838"/>
        <end position="853"/>
    </location>
</feature>
<feature type="compositionally biased region" description="Basic and acidic residues" evidence="1">
    <location>
        <begin position="646"/>
        <end position="674"/>
    </location>
</feature>
<feature type="compositionally biased region" description="Polar residues" evidence="1">
    <location>
        <begin position="68"/>
        <end position="99"/>
    </location>
</feature>
<feature type="compositionally biased region" description="Polar residues" evidence="1">
    <location>
        <begin position="22"/>
        <end position="32"/>
    </location>
</feature>
<accession>A0AAE0GEE1</accession>
<comment type="caution">
    <text evidence="2">The sequence shown here is derived from an EMBL/GenBank/DDBJ whole genome shotgun (WGS) entry which is preliminary data.</text>
</comment>
<organism evidence="2 3">
    <name type="scientific">Cymbomonas tetramitiformis</name>
    <dbReference type="NCBI Taxonomy" id="36881"/>
    <lineage>
        <taxon>Eukaryota</taxon>
        <taxon>Viridiplantae</taxon>
        <taxon>Chlorophyta</taxon>
        <taxon>Pyramimonadophyceae</taxon>
        <taxon>Pyramimonadales</taxon>
        <taxon>Pyramimonadaceae</taxon>
        <taxon>Cymbomonas</taxon>
    </lineage>
</organism>
<proteinExistence type="predicted"/>
<feature type="region of interest" description="Disordered" evidence="1">
    <location>
        <begin position="306"/>
        <end position="344"/>
    </location>
</feature>
<evidence type="ECO:0000256" key="1">
    <source>
        <dbReference type="SAM" id="MobiDB-lite"/>
    </source>
</evidence>
<dbReference type="EMBL" id="LGRX02006415">
    <property type="protein sequence ID" value="KAK3276715.1"/>
    <property type="molecule type" value="Genomic_DNA"/>
</dbReference>
<feature type="compositionally biased region" description="Polar residues" evidence="1">
    <location>
        <begin position="321"/>
        <end position="333"/>
    </location>
</feature>
<reference evidence="2 3" key="1">
    <citation type="journal article" date="2015" name="Genome Biol. Evol.">
        <title>Comparative Genomics of a Bacterivorous Green Alga Reveals Evolutionary Causalities and Consequences of Phago-Mixotrophic Mode of Nutrition.</title>
        <authorList>
            <person name="Burns J.A."/>
            <person name="Paasch A."/>
            <person name="Narechania A."/>
            <person name="Kim E."/>
        </authorList>
    </citation>
    <scope>NUCLEOTIDE SEQUENCE [LARGE SCALE GENOMIC DNA]</scope>
    <source>
        <strain evidence="2 3">PLY_AMNH</strain>
    </source>
</reference>
<feature type="region of interest" description="Disordered" evidence="1">
    <location>
        <begin position="514"/>
        <end position="553"/>
    </location>
</feature>
<evidence type="ECO:0000313" key="3">
    <source>
        <dbReference type="Proteomes" id="UP001190700"/>
    </source>
</evidence>
<feature type="compositionally biased region" description="Basic and acidic residues" evidence="1">
    <location>
        <begin position="592"/>
        <end position="603"/>
    </location>
</feature>
<feature type="region of interest" description="Disordered" evidence="1">
    <location>
        <begin position="410"/>
        <end position="446"/>
    </location>
</feature>
<feature type="compositionally biased region" description="Basic and acidic residues" evidence="1">
    <location>
        <begin position="514"/>
        <end position="528"/>
    </location>
</feature>
<feature type="region of interest" description="Disordered" evidence="1">
    <location>
        <begin position="22"/>
        <end position="100"/>
    </location>
</feature>
<keyword evidence="3" id="KW-1185">Reference proteome</keyword>
<name>A0AAE0GEE1_9CHLO</name>
<feature type="compositionally biased region" description="Basic and acidic residues" evidence="1">
    <location>
        <begin position="433"/>
        <end position="446"/>
    </location>
</feature>
<dbReference type="AlphaFoldDB" id="A0AAE0GEE1"/>
<feature type="compositionally biased region" description="Basic and acidic residues" evidence="1">
    <location>
        <begin position="685"/>
        <end position="700"/>
    </location>
</feature>
<gene>
    <name evidence="2" type="ORF">CYMTET_15238</name>
</gene>
<feature type="region of interest" description="Disordered" evidence="1">
    <location>
        <begin position="584"/>
        <end position="853"/>
    </location>
</feature>
<protein>
    <submittedName>
        <fullName evidence="2">Uncharacterized protein</fullName>
    </submittedName>
</protein>
<evidence type="ECO:0000313" key="2">
    <source>
        <dbReference type="EMBL" id="KAK3276715.1"/>
    </source>
</evidence>
<dbReference type="Proteomes" id="UP001190700">
    <property type="component" value="Unassembled WGS sequence"/>
</dbReference>